<dbReference type="PATRIC" id="fig|1107882.3.peg.6315"/>
<dbReference type="OrthoDB" id="8261795at2"/>
<proteinExistence type="predicted"/>
<organism evidence="1 2">
    <name type="scientific">Mesorhizobium alhagi CCNWXJ12-2</name>
    <dbReference type="NCBI Taxonomy" id="1107882"/>
    <lineage>
        <taxon>Bacteria</taxon>
        <taxon>Pseudomonadati</taxon>
        <taxon>Pseudomonadota</taxon>
        <taxon>Alphaproteobacteria</taxon>
        <taxon>Hyphomicrobiales</taxon>
        <taxon>Phyllobacteriaceae</taxon>
        <taxon>Allomesorhizobium</taxon>
    </lineage>
</organism>
<evidence type="ECO:0000313" key="2">
    <source>
        <dbReference type="Proteomes" id="UP000003250"/>
    </source>
</evidence>
<sequence>MRRGLLEAFAANDDIVVIEAAGNARSAVAVIEPQVEKVVIANPKQARAIVQAKIKTDSINAGVPGQLHADRSSGGDHG</sequence>
<protein>
    <submittedName>
        <fullName evidence="1">Transposase IS116/IS110/IS902 family protein</fullName>
    </submittedName>
</protein>
<accession>H0I239</accession>
<dbReference type="RefSeq" id="WP_008840096.1">
    <property type="nucleotide sequence ID" value="NZ_AHAM01000297.1"/>
</dbReference>
<dbReference type="EMBL" id="AHAM01000297">
    <property type="protein sequence ID" value="EHK52925.1"/>
    <property type="molecule type" value="Genomic_DNA"/>
</dbReference>
<name>H0I239_9HYPH</name>
<evidence type="ECO:0000313" key="1">
    <source>
        <dbReference type="EMBL" id="EHK52925.1"/>
    </source>
</evidence>
<gene>
    <name evidence="1" type="ORF">MAXJ12_32684</name>
</gene>
<dbReference type="AlphaFoldDB" id="H0I239"/>
<dbReference type="Proteomes" id="UP000003250">
    <property type="component" value="Unassembled WGS sequence"/>
</dbReference>
<keyword evidence="2" id="KW-1185">Reference proteome</keyword>
<reference evidence="1 2" key="1">
    <citation type="journal article" date="2012" name="J. Bacteriol.">
        <title>Draft Genome Sequence of Mesorhizobium alhagi CCNWXJ12-2T, a Novel Salt-Resistant Species Isolated from the Desert of Northwestern China.</title>
        <authorList>
            <person name="Zhou M."/>
            <person name="Chen W."/>
            <person name="Chen H."/>
            <person name="Wei G."/>
        </authorList>
    </citation>
    <scope>NUCLEOTIDE SEQUENCE [LARGE SCALE GENOMIC DNA]</scope>
    <source>
        <strain evidence="1 2">CCNWXJ12-2</strain>
    </source>
</reference>